<dbReference type="Proteomes" id="UP001501710">
    <property type="component" value="Unassembled WGS sequence"/>
</dbReference>
<organism evidence="1 2">
    <name type="scientific">Actinomadura meridiana</name>
    <dbReference type="NCBI Taxonomy" id="559626"/>
    <lineage>
        <taxon>Bacteria</taxon>
        <taxon>Bacillati</taxon>
        <taxon>Actinomycetota</taxon>
        <taxon>Actinomycetes</taxon>
        <taxon>Streptosporangiales</taxon>
        <taxon>Thermomonosporaceae</taxon>
        <taxon>Actinomadura</taxon>
    </lineage>
</organism>
<gene>
    <name evidence="1" type="ORF">GCM10022254_48950</name>
</gene>
<name>A0ABP8CBS0_9ACTN</name>
<protein>
    <recommendedName>
        <fullName evidence="3">FxLD family lantipeptide</fullName>
    </recommendedName>
</protein>
<dbReference type="InterPro" id="IPR027575">
    <property type="entry name" value="LD_lanti_pre"/>
</dbReference>
<comment type="caution">
    <text evidence="1">The sequence shown here is derived from an EMBL/GenBank/DDBJ whole genome shotgun (WGS) entry which is preliminary data.</text>
</comment>
<dbReference type="EMBL" id="BAABAS010000017">
    <property type="protein sequence ID" value="GAA4237274.1"/>
    <property type="molecule type" value="Genomic_DNA"/>
</dbReference>
<proteinExistence type="predicted"/>
<dbReference type="NCBIfam" id="TIGR04363">
    <property type="entry name" value="LD_lanti_pre"/>
    <property type="match status" value="1"/>
</dbReference>
<accession>A0ABP8CBS0</accession>
<evidence type="ECO:0000313" key="1">
    <source>
        <dbReference type="EMBL" id="GAA4237274.1"/>
    </source>
</evidence>
<keyword evidence="2" id="KW-1185">Reference proteome</keyword>
<dbReference type="RefSeq" id="WP_344900523.1">
    <property type="nucleotide sequence ID" value="NZ_BAABAS010000017.1"/>
</dbReference>
<reference evidence="2" key="1">
    <citation type="journal article" date="2019" name="Int. J. Syst. Evol. Microbiol.">
        <title>The Global Catalogue of Microorganisms (GCM) 10K type strain sequencing project: providing services to taxonomists for standard genome sequencing and annotation.</title>
        <authorList>
            <consortium name="The Broad Institute Genomics Platform"/>
            <consortium name="The Broad Institute Genome Sequencing Center for Infectious Disease"/>
            <person name="Wu L."/>
            <person name="Ma J."/>
        </authorList>
    </citation>
    <scope>NUCLEOTIDE SEQUENCE [LARGE SCALE GENOMIC DNA]</scope>
    <source>
        <strain evidence="2">JCM 17440</strain>
    </source>
</reference>
<evidence type="ECO:0008006" key="3">
    <source>
        <dbReference type="Google" id="ProtNLM"/>
    </source>
</evidence>
<evidence type="ECO:0000313" key="2">
    <source>
        <dbReference type="Proteomes" id="UP001501710"/>
    </source>
</evidence>
<sequence length="57" mass="6085">MSATPIETKEAFDLDVRNAFDLDVRVETGRVLPSAMGCNTDDGCGTTCEISACNSQQ</sequence>